<reference evidence="1" key="1">
    <citation type="submission" date="2024-03" db="EMBL/GenBank/DDBJ databases">
        <title>Deinococcus weizhi sp. nov., isolated from human skin.</title>
        <authorList>
            <person name="Wei Z."/>
            <person name="Tian F."/>
            <person name="Yang C."/>
            <person name="Xin L.T."/>
            <person name="Wen Z.J."/>
            <person name="Lan K.C."/>
            <person name="Yu L."/>
            <person name="Zhe W."/>
            <person name="Dan F.D."/>
            <person name="Jun W."/>
            <person name="Rui Z."/>
            <person name="Yong X.J."/>
            <person name="Ting Y."/>
            <person name="Wei X."/>
            <person name="Xu Z.G."/>
            <person name="Xin Z."/>
            <person name="Dong F.G."/>
            <person name="Ni X.M."/>
            <person name="Zheng M.G."/>
            <person name="Chun Y."/>
            <person name="Qian W.X."/>
        </authorList>
    </citation>
    <scope>NUCLEOTIDE SEQUENCE</scope>
    <source>
        <strain evidence="1">VB142</strain>
    </source>
</reference>
<dbReference type="EMBL" id="CP149783">
    <property type="protein sequence ID" value="WYF46556.1"/>
    <property type="molecule type" value="Genomic_DNA"/>
</dbReference>
<evidence type="ECO:0000313" key="1">
    <source>
        <dbReference type="EMBL" id="WYF46556.1"/>
    </source>
</evidence>
<proteinExistence type="predicted"/>
<accession>A0AAU6Q888</accession>
<dbReference type="RefSeq" id="WP_339098020.1">
    <property type="nucleotide sequence ID" value="NZ_CP149783.1"/>
</dbReference>
<name>A0AAU6Q888_9DEIO</name>
<sequence>MSVYLIHTDKDGAVAAAYQKAIAEQAVLSLERCADGRVWTTRASGEEAAEHGVEVLLTLEDAQPCDLWQAKVEGKQVECQRLRRTLRGLVLPGGYAREGLGYGRGLSRQDAIAQAEAALRSGTQPPRAAFNLSDILI</sequence>
<organism evidence="1">
    <name type="scientific">Deinococcus sp. VB142</name>
    <dbReference type="NCBI Taxonomy" id="3112952"/>
    <lineage>
        <taxon>Bacteria</taxon>
        <taxon>Thermotogati</taxon>
        <taxon>Deinococcota</taxon>
        <taxon>Deinococci</taxon>
        <taxon>Deinococcales</taxon>
        <taxon>Deinococcaceae</taxon>
        <taxon>Deinococcus</taxon>
    </lineage>
</organism>
<gene>
    <name evidence="1" type="ORF">WDJ50_16035</name>
</gene>
<dbReference type="AlphaFoldDB" id="A0AAU6Q888"/>
<protein>
    <submittedName>
        <fullName evidence="1">Uncharacterized protein</fullName>
    </submittedName>
</protein>